<comment type="caution">
    <text evidence="1">The sequence shown here is derived from an EMBL/GenBank/DDBJ whole genome shotgun (WGS) entry which is preliminary data.</text>
</comment>
<gene>
    <name evidence="1" type="ORF">LCGC14_1219930</name>
</gene>
<dbReference type="AlphaFoldDB" id="A0A0F9NTW8"/>
<proteinExistence type="predicted"/>
<accession>A0A0F9NTW8</accession>
<dbReference type="EMBL" id="LAZR01006413">
    <property type="protein sequence ID" value="KKM92285.1"/>
    <property type="molecule type" value="Genomic_DNA"/>
</dbReference>
<protein>
    <submittedName>
        <fullName evidence="1">Uncharacterized protein</fullName>
    </submittedName>
</protein>
<sequence>MQTKIPSSKDKGGGLLILEADHKLAEKQLFEGTKCTK</sequence>
<organism evidence="1">
    <name type="scientific">marine sediment metagenome</name>
    <dbReference type="NCBI Taxonomy" id="412755"/>
    <lineage>
        <taxon>unclassified sequences</taxon>
        <taxon>metagenomes</taxon>
        <taxon>ecological metagenomes</taxon>
    </lineage>
</organism>
<name>A0A0F9NTW8_9ZZZZ</name>
<evidence type="ECO:0000313" key="1">
    <source>
        <dbReference type="EMBL" id="KKM92285.1"/>
    </source>
</evidence>
<reference evidence="1" key="1">
    <citation type="journal article" date="2015" name="Nature">
        <title>Complex archaea that bridge the gap between prokaryotes and eukaryotes.</title>
        <authorList>
            <person name="Spang A."/>
            <person name="Saw J.H."/>
            <person name="Jorgensen S.L."/>
            <person name="Zaremba-Niedzwiedzka K."/>
            <person name="Martijn J."/>
            <person name="Lind A.E."/>
            <person name="van Eijk R."/>
            <person name="Schleper C."/>
            <person name="Guy L."/>
            <person name="Ettema T.J."/>
        </authorList>
    </citation>
    <scope>NUCLEOTIDE SEQUENCE</scope>
</reference>